<proteinExistence type="predicted"/>
<dbReference type="AlphaFoldDB" id="A0AB39XXG6"/>
<evidence type="ECO:0000256" key="1">
    <source>
        <dbReference type="SAM" id="Phobius"/>
    </source>
</evidence>
<name>A0AB39XXG6_9ACTN</name>
<organism evidence="2">
    <name type="scientific">Streptomyces sp. R33</name>
    <dbReference type="NCBI Taxonomy" id="3238629"/>
    <lineage>
        <taxon>Bacteria</taxon>
        <taxon>Bacillati</taxon>
        <taxon>Actinomycetota</taxon>
        <taxon>Actinomycetes</taxon>
        <taxon>Kitasatosporales</taxon>
        <taxon>Streptomycetaceae</taxon>
        <taxon>Streptomyces</taxon>
    </lineage>
</organism>
<keyword evidence="1" id="KW-0472">Membrane</keyword>
<sequence length="193" mass="19520">MSGAEPQVRRLVALVPVMAAAALYAWAHWCYGGTSAPSGTVALAGGAVLVVGASAAYFALVRGSGSLFGALFLALGLLLTVTAADQAASRGEVALCVVRDVQAKVQGSAGEGAPAEKTVYRHVLDCPGGYPDELGDDRRIADTGAEVRVAYDARHRASPALEGENSPWTAGSWAVALLATSTLLAAAGRGPDA</sequence>
<feature type="transmembrane region" description="Helical" evidence="1">
    <location>
        <begin position="41"/>
        <end position="60"/>
    </location>
</feature>
<feature type="transmembrane region" description="Helical" evidence="1">
    <location>
        <begin position="12"/>
        <end position="29"/>
    </location>
</feature>
<protein>
    <recommendedName>
        <fullName evidence="3">DUF3592 domain-containing protein</fullName>
    </recommendedName>
</protein>
<keyword evidence="1" id="KW-1133">Transmembrane helix</keyword>
<dbReference type="RefSeq" id="WP_369776910.1">
    <property type="nucleotide sequence ID" value="NZ_CP165727.1"/>
</dbReference>
<feature type="transmembrane region" description="Helical" evidence="1">
    <location>
        <begin position="67"/>
        <end position="84"/>
    </location>
</feature>
<gene>
    <name evidence="2" type="ORF">AB5J51_04505</name>
</gene>
<reference evidence="2" key="1">
    <citation type="submission" date="2024-08" db="EMBL/GenBank/DDBJ databases">
        <authorList>
            <person name="Yu S.T."/>
        </authorList>
    </citation>
    <scope>NUCLEOTIDE SEQUENCE</scope>
    <source>
        <strain evidence="2">R33</strain>
    </source>
</reference>
<evidence type="ECO:0008006" key="3">
    <source>
        <dbReference type="Google" id="ProtNLM"/>
    </source>
</evidence>
<keyword evidence="1" id="KW-0812">Transmembrane</keyword>
<dbReference type="EMBL" id="CP165727">
    <property type="protein sequence ID" value="XDV62249.1"/>
    <property type="molecule type" value="Genomic_DNA"/>
</dbReference>
<accession>A0AB39XXG6</accession>
<evidence type="ECO:0000313" key="2">
    <source>
        <dbReference type="EMBL" id="XDV62249.1"/>
    </source>
</evidence>